<evidence type="ECO:0000313" key="2">
    <source>
        <dbReference type="Proteomes" id="UP000252139"/>
    </source>
</evidence>
<gene>
    <name evidence="1" type="ORF">CU097_007862</name>
</gene>
<comment type="caution">
    <text evidence="1">The sequence shown here is derived from an EMBL/GenBank/DDBJ whole genome shotgun (WGS) entry which is preliminary data.</text>
</comment>
<accession>A0A367IZY5</accession>
<feature type="non-terminal residue" evidence="1">
    <location>
        <position position="74"/>
    </location>
</feature>
<sequence length="74" mass="8619">MSFSRMIKPYPQQESSYSVYRPAYHRIPSTGSVHKESSPEMTSPIVVPSMSNTLVYNQPTYAYYTFYRQQQQVA</sequence>
<proteinExistence type="predicted"/>
<keyword evidence="2" id="KW-1185">Reference proteome</keyword>
<protein>
    <submittedName>
        <fullName evidence="1">Uncharacterized protein</fullName>
    </submittedName>
</protein>
<dbReference type="AlphaFoldDB" id="A0A367IZY5"/>
<dbReference type="Proteomes" id="UP000252139">
    <property type="component" value="Unassembled WGS sequence"/>
</dbReference>
<name>A0A367IZY5_RHIAZ</name>
<organism evidence="1 2">
    <name type="scientific">Rhizopus azygosporus</name>
    <name type="common">Rhizopus microsporus var. azygosporus</name>
    <dbReference type="NCBI Taxonomy" id="86630"/>
    <lineage>
        <taxon>Eukaryota</taxon>
        <taxon>Fungi</taxon>
        <taxon>Fungi incertae sedis</taxon>
        <taxon>Mucoromycota</taxon>
        <taxon>Mucoromycotina</taxon>
        <taxon>Mucoromycetes</taxon>
        <taxon>Mucorales</taxon>
        <taxon>Mucorineae</taxon>
        <taxon>Rhizopodaceae</taxon>
        <taxon>Rhizopus</taxon>
    </lineage>
</organism>
<dbReference type="EMBL" id="PJQL01002799">
    <property type="protein sequence ID" value="RCH83031.1"/>
    <property type="molecule type" value="Genomic_DNA"/>
</dbReference>
<evidence type="ECO:0000313" key="1">
    <source>
        <dbReference type="EMBL" id="RCH83031.1"/>
    </source>
</evidence>
<reference evidence="1 2" key="1">
    <citation type="journal article" date="2018" name="G3 (Bethesda)">
        <title>Phylogenetic and Phylogenomic Definition of Rhizopus Species.</title>
        <authorList>
            <person name="Gryganskyi A.P."/>
            <person name="Golan J."/>
            <person name="Dolatabadi S."/>
            <person name="Mondo S."/>
            <person name="Robb S."/>
            <person name="Idnurm A."/>
            <person name="Muszewska A."/>
            <person name="Steczkiewicz K."/>
            <person name="Masonjones S."/>
            <person name="Liao H.L."/>
            <person name="Gajdeczka M.T."/>
            <person name="Anike F."/>
            <person name="Vuek A."/>
            <person name="Anishchenko I.M."/>
            <person name="Voigt K."/>
            <person name="de Hoog G.S."/>
            <person name="Smith M.E."/>
            <person name="Heitman J."/>
            <person name="Vilgalys R."/>
            <person name="Stajich J.E."/>
        </authorList>
    </citation>
    <scope>NUCLEOTIDE SEQUENCE [LARGE SCALE GENOMIC DNA]</scope>
    <source>
        <strain evidence="1 2">CBS 357.93</strain>
    </source>
</reference>